<dbReference type="SMART" id="SM01321">
    <property type="entry name" value="Y1_Tnp"/>
    <property type="match status" value="1"/>
</dbReference>
<feature type="domain" description="Transposase IS200-like" evidence="1">
    <location>
        <begin position="9"/>
        <end position="123"/>
    </location>
</feature>
<reference evidence="3" key="2">
    <citation type="journal article" date="2018" name="Environ. Microbiol.">
        <title>Bloom of a denitrifying methanotroph, 'Candidatus Methylomirabilis limnetica', in a deep stratified lake.</title>
        <authorList>
            <person name="Graf J.S."/>
            <person name="Mayr M.J."/>
            <person name="Marchant H.K."/>
            <person name="Tienken D."/>
            <person name="Hach P.F."/>
            <person name="Brand A."/>
            <person name="Schubert C.J."/>
            <person name="Kuypers M.M."/>
            <person name="Milucka J."/>
        </authorList>
    </citation>
    <scope>NUCLEOTIDE SEQUENCE [LARGE SCALE GENOMIC DNA]</scope>
    <source>
        <strain evidence="3">Zug</strain>
    </source>
</reference>
<dbReference type="GO" id="GO:0003677">
    <property type="term" value="F:DNA binding"/>
    <property type="evidence" value="ECO:0007669"/>
    <property type="project" value="InterPro"/>
</dbReference>
<dbReference type="RefSeq" id="WP_107561461.1">
    <property type="nucleotide sequence ID" value="NZ_NVQC01000013.1"/>
</dbReference>
<name>A0A2T4U009_9BACT</name>
<protein>
    <recommendedName>
        <fullName evidence="1">Transposase IS200-like domain-containing protein</fullName>
    </recommendedName>
</protein>
<dbReference type="GO" id="GO:0004803">
    <property type="term" value="F:transposase activity"/>
    <property type="evidence" value="ECO:0007669"/>
    <property type="project" value="InterPro"/>
</dbReference>
<evidence type="ECO:0000313" key="3">
    <source>
        <dbReference type="Proteomes" id="UP000241436"/>
    </source>
</evidence>
<reference evidence="2 3" key="1">
    <citation type="submission" date="2017-09" db="EMBL/GenBank/DDBJ databases">
        <title>Bloom of a denitrifying methanotroph, Candidatus Methylomirabilis limnetica, in a deep stratified lake.</title>
        <authorList>
            <person name="Graf J.S."/>
            <person name="Marchant H.K."/>
            <person name="Tienken D."/>
            <person name="Hach P.F."/>
            <person name="Brand A."/>
            <person name="Schubert C.J."/>
            <person name="Kuypers M.M."/>
            <person name="Milucka J."/>
        </authorList>
    </citation>
    <scope>NUCLEOTIDE SEQUENCE [LARGE SCALE GENOMIC DNA]</scope>
    <source>
        <strain evidence="2 3">Zug</strain>
    </source>
</reference>
<dbReference type="Gene3D" id="3.30.70.1290">
    <property type="entry name" value="Transposase IS200-like"/>
    <property type="match status" value="1"/>
</dbReference>
<gene>
    <name evidence="2" type="ORF">CLG94_03280</name>
</gene>
<dbReference type="Pfam" id="PF01797">
    <property type="entry name" value="Y1_Tnp"/>
    <property type="match status" value="1"/>
</dbReference>
<comment type="caution">
    <text evidence="2">The sequence shown here is derived from an EMBL/GenBank/DDBJ whole genome shotgun (WGS) entry which is preliminary data.</text>
</comment>
<organism evidence="2 3">
    <name type="scientific">Candidatus Methylomirabilis limnetica</name>
    <dbReference type="NCBI Taxonomy" id="2033718"/>
    <lineage>
        <taxon>Bacteria</taxon>
        <taxon>Candidatus Methylomirabilota</taxon>
        <taxon>Candidatus Methylomirabilia</taxon>
        <taxon>Candidatus Methylomirabilales</taxon>
        <taxon>Candidatus Methylomirabilaceae</taxon>
        <taxon>Candidatus Methylomirabilis</taxon>
    </lineage>
</organism>
<dbReference type="InterPro" id="IPR002686">
    <property type="entry name" value="Transposase_17"/>
</dbReference>
<dbReference type="PANTHER" id="PTHR34322:SF2">
    <property type="entry name" value="TRANSPOSASE IS200-LIKE DOMAIN-CONTAINING PROTEIN"/>
    <property type="match status" value="1"/>
</dbReference>
<evidence type="ECO:0000313" key="2">
    <source>
        <dbReference type="EMBL" id="PTL36707.1"/>
    </source>
</evidence>
<dbReference type="EMBL" id="NVQC01000013">
    <property type="protein sequence ID" value="PTL36707.1"/>
    <property type="molecule type" value="Genomic_DNA"/>
</dbReference>
<keyword evidence="3" id="KW-1185">Reference proteome</keyword>
<dbReference type="InterPro" id="IPR036515">
    <property type="entry name" value="Transposase_17_sf"/>
</dbReference>
<evidence type="ECO:0000259" key="1">
    <source>
        <dbReference type="SMART" id="SM01321"/>
    </source>
</evidence>
<accession>A0A2T4U009</accession>
<proteinExistence type="predicted"/>
<dbReference type="OrthoDB" id="9788881at2"/>
<dbReference type="PANTHER" id="PTHR34322">
    <property type="entry name" value="TRANSPOSASE, Y1_TNP DOMAIN-CONTAINING"/>
    <property type="match status" value="1"/>
</dbReference>
<sequence length="169" mass="19910">MARKPRAYCPGALYHVICRGNQGQRSVSDDADRGRYLELLQETRLRFDFRLYAYVLMGNHVHHLIEVGPIPLFKIMQNLLFRYTRCWNQRYRKMGHLFQGRHKAILCEKESYLLELVRYIHLNPVRTRLVRDPSRYAWSSHGTYVRGNGSGWIRGRGRSASVGEAVPYR</sequence>
<dbReference type="SUPFAM" id="SSF143422">
    <property type="entry name" value="Transposase IS200-like"/>
    <property type="match status" value="1"/>
</dbReference>
<dbReference type="AlphaFoldDB" id="A0A2T4U009"/>
<dbReference type="Proteomes" id="UP000241436">
    <property type="component" value="Unassembled WGS sequence"/>
</dbReference>
<dbReference type="GO" id="GO:0006313">
    <property type="term" value="P:DNA transposition"/>
    <property type="evidence" value="ECO:0007669"/>
    <property type="project" value="InterPro"/>
</dbReference>